<dbReference type="Proteomes" id="UP000305067">
    <property type="component" value="Unassembled WGS sequence"/>
</dbReference>
<reference evidence="2 3" key="1">
    <citation type="journal article" date="2019" name="Nat. Ecol. Evol.">
        <title>Megaphylogeny resolves global patterns of mushroom evolution.</title>
        <authorList>
            <person name="Varga T."/>
            <person name="Krizsan K."/>
            <person name="Foldi C."/>
            <person name="Dima B."/>
            <person name="Sanchez-Garcia M."/>
            <person name="Sanchez-Ramirez S."/>
            <person name="Szollosi G.J."/>
            <person name="Szarkandi J.G."/>
            <person name="Papp V."/>
            <person name="Albert L."/>
            <person name="Andreopoulos W."/>
            <person name="Angelini C."/>
            <person name="Antonin V."/>
            <person name="Barry K.W."/>
            <person name="Bougher N.L."/>
            <person name="Buchanan P."/>
            <person name="Buyck B."/>
            <person name="Bense V."/>
            <person name="Catcheside P."/>
            <person name="Chovatia M."/>
            <person name="Cooper J."/>
            <person name="Damon W."/>
            <person name="Desjardin D."/>
            <person name="Finy P."/>
            <person name="Geml J."/>
            <person name="Haridas S."/>
            <person name="Hughes K."/>
            <person name="Justo A."/>
            <person name="Karasinski D."/>
            <person name="Kautmanova I."/>
            <person name="Kiss B."/>
            <person name="Kocsube S."/>
            <person name="Kotiranta H."/>
            <person name="LaButti K.M."/>
            <person name="Lechner B.E."/>
            <person name="Liimatainen K."/>
            <person name="Lipzen A."/>
            <person name="Lukacs Z."/>
            <person name="Mihaltcheva S."/>
            <person name="Morgado L.N."/>
            <person name="Niskanen T."/>
            <person name="Noordeloos M.E."/>
            <person name="Ohm R.A."/>
            <person name="Ortiz-Santana B."/>
            <person name="Ovrebo C."/>
            <person name="Racz N."/>
            <person name="Riley R."/>
            <person name="Savchenko A."/>
            <person name="Shiryaev A."/>
            <person name="Soop K."/>
            <person name="Spirin V."/>
            <person name="Szebenyi C."/>
            <person name="Tomsovsky M."/>
            <person name="Tulloss R.E."/>
            <person name="Uehling J."/>
            <person name="Grigoriev I.V."/>
            <person name="Vagvolgyi C."/>
            <person name="Papp T."/>
            <person name="Martin F.M."/>
            <person name="Miettinen O."/>
            <person name="Hibbett D.S."/>
            <person name="Nagy L.G."/>
        </authorList>
    </citation>
    <scope>NUCLEOTIDE SEQUENCE [LARGE SCALE GENOMIC DNA]</scope>
    <source>
        <strain evidence="2 3">CBS 309.79</strain>
    </source>
</reference>
<feature type="compositionally biased region" description="Basic and acidic residues" evidence="1">
    <location>
        <begin position="293"/>
        <end position="311"/>
    </location>
</feature>
<feature type="compositionally biased region" description="Acidic residues" evidence="1">
    <location>
        <begin position="57"/>
        <end position="72"/>
    </location>
</feature>
<dbReference type="AlphaFoldDB" id="A0A5C3QBZ2"/>
<evidence type="ECO:0000256" key="1">
    <source>
        <dbReference type="SAM" id="MobiDB-lite"/>
    </source>
</evidence>
<evidence type="ECO:0000313" key="2">
    <source>
        <dbReference type="EMBL" id="TFK98569.1"/>
    </source>
</evidence>
<sequence>MAQPTTPFQFTFAASTPSPVSFQNRAPTHSQKERTPSRVPARARRHLTLTPESDPSSSDDEGDGEEEEEEEPAPFLPHSTALSDLAHTLESIKLTAGTSDLESLRHVGFTKYLPASVSDKKLSSIKTGAGPDSVDLREVMRRTSLLDAAALDDRGWYKEVEEPGEHERDVVYHVRRLCAAREAQQSKDDDDDDKADEDKAGEEEDEEDGEGFSAERERGAEENLDDGDEDKPSVHGFTHNFVPGPAIDKQPQLPTKVLQKRRMHPENRRSNAVKQSLKIRNPPTVHLRHKDRLKAQVRREIQDRMEREKRVGPPGGDDDDSDDDQEYGPRGGYSRVSPWDDDDDE</sequence>
<name>A0A5C3QBZ2_9AGAR</name>
<gene>
    <name evidence="2" type="ORF">BDV98DRAFT_584922</name>
</gene>
<dbReference type="EMBL" id="ML178839">
    <property type="protein sequence ID" value="TFK98569.1"/>
    <property type="molecule type" value="Genomic_DNA"/>
</dbReference>
<organism evidence="2 3">
    <name type="scientific">Pterulicium gracile</name>
    <dbReference type="NCBI Taxonomy" id="1884261"/>
    <lineage>
        <taxon>Eukaryota</taxon>
        <taxon>Fungi</taxon>
        <taxon>Dikarya</taxon>
        <taxon>Basidiomycota</taxon>
        <taxon>Agaricomycotina</taxon>
        <taxon>Agaricomycetes</taxon>
        <taxon>Agaricomycetidae</taxon>
        <taxon>Agaricales</taxon>
        <taxon>Pleurotineae</taxon>
        <taxon>Pterulaceae</taxon>
        <taxon>Pterulicium</taxon>
    </lineage>
</organism>
<accession>A0A5C3QBZ2</accession>
<proteinExistence type="predicted"/>
<feature type="compositionally biased region" description="Polar residues" evidence="1">
    <location>
        <begin position="1"/>
        <end position="29"/>
    </location>
</feature>
<feature type="region of interest" description="Disordered" evidence="1">
    <location>
        <begin position="181"/>
        <end position="345"/>
    </location>
</feature>
<protein>
    <submittedName>
        <fullName evidence="2">Uncharacterized protein</fullName>
    </submittedName>
</protein>
<feature type="region of interest" description="Disordered" evidence="1">
    <location>
        <begin position="1"/>
        <end position="82"/>
    </location>
</feature>
<evidence type="ECO:0000313" key="3">
    <source>
        <dbReference type="Proteomes" id="UP000305067"/>
    </source>
</evidence>
<feature type="compositionally biased region" description="Acidic residues" evidence="1">
    <location>
        <begin position="316"/>
        <end position="326"/>
    </location>
</feature>
<feature type="compositionally biased region" description="Acidic residues" evidence="1">
    <location>
        <begin position="188"/>
        <end position="210"/>
    </location>
</feature>
<keyword evidence="3" id="KW-1185">Reference proteome</keyword>